<accession>A0ACB9VZB0</accession>
<protein>
    <submittedName>
        <fullName evidence="1">Uncharacterized protein</fullName>
    </submittedName>
</protein>
<dbReference type="EMBL" id="CM043805">
    <property type="protein sequence ID" value="KAI4805254.1"/>
    <property type="molecule type" value="Genomic_DNA"/>
</dbReference>
<evidence type="ECO:0000313" key="1">
    <source>
        <dbReference type="EMBL" id="KAI4805254.1"/>
    </source>
</evidence>
<dbReference type="Proteomes" id="UP001057452">
    <property type="component" value="Chromosome 21"/>
</dbReference>
<proteinExistence type="predicted"/>
<keyword evidence="2" id="KW-1185">Reference proteome</keyword>
<gene>
    <name evidence="1" type="ORF">KUCAC02_009880</name>
</gene>
<comment type="caution">
    <text evidence="1">The sequence shown here is derived from an EMBL/GenBank/DDBJ whole genome shotgun (WGS) entry which is preliminary data.</text>
</comment>
<sequence length="196" mass="21648">MCFNMNVSLLMLLPGFQLLLMFGVGAKKQEVAGSPEDPSTRLRGLWRLHMRDTLLKGKGAGPRPMRGGVKQQLLYCRVGIGYHVQILPSGAVGGVHRPTEHCWLKVFAMKQGVVGVRGVKSGLYLCLSAEGLPYGAEKFSDECLLKENLEENHYNTYSSLSHPDTYLALSQKGALRRGNSVGRHQPCTHFLPRRTG</sequence>
<organism evidence="1 2">
    <name type="scientific">Chaenocephalus aceratus</name>
    <name type="common">Blackfin icefish</name>
    <name type="synonym">Chaenichthys aceratus</name>
    <dbReference type="NCBI Taxonomy" id="36190"/>
    <lineage>
        <taxon>Eukaryota</taxon>
        <taxon>Metazoa</taxon>
        <taxon>Chordata</taxon>
        <taxon>Craniata</taxon>
        <taxon>Vertebrata</taxon>
        <taxon>Euteleostomi</taxon>
        <taxon>Actinopterygii</taxon>
        <taxon>Neopterygii</taxon>
        <taxon>Teleostei</taxon>
        <taxon>Neoteleostei</taxon>
        <taxon>Acanthomorphata</taxon>
        <taxon>Eupercaria</taxon>
        <taxon>Perciformes</taxon>
        <taxon>Notothenioidei</taxon>
        <taxon>Channichthyidae</taxon>
        <taxon>Chaenocephalus</taxon>
    </lineage>
</organism>
<reference evidence="1" key="1">
    <citation type="submission" date="2022-05" db="EMBL/GenBank/DDBJ databases">
        <title>Chromosome-level genome of Chaenocephalus aceratus.</title>
        <authorList>
            <person name="Park H."/>
        </authorList>
    </citation>
    <scope>NUCLEOTIDE SEQUENCE</scope>
    <source>
        <strain evidence="1">KU_202001</strain>
    </source>
</reference>
<name>A0ACB9VZB0_CHAAC</name>
<evidence type="ECO:0000313" key="2">
    <source>
        <dbReference type="Proteomes" id="UP001057452"/>
    </source>
</evidence>